<dbReference type="AlphaFoldDB" id="A0A9D1MYQ4"/>
<dbReference type="PANTHER" id="PTHR30246:SF1">
    <property type="entry name" value="2-DEHYDRO-3-DEOXY-6-PHOSPHOGALACTONATE ALDOLASE-RELATED"/>
    <property type="match status" value="1"/>
</dbReference>
<sequence>MMNPIEAIYKNKIVAVIRAQEPEEAVEKAQAMIQGGIKVFEITVEKGQILPAVEQLSHNKDLTIMAGGIITSKRAQEAILKGAKVIVSPVFQINMLKFCTGSKVPHIATVSTPNEAYNAWKSGIPIIKIFPAKSMGEVEYIEDVLRPMPFLNLMPAGGISIDDFTCYLKAGAVAVGMGRCLYKDAGLKEITERSKYVVNRLNECL</sequence>
<evidence type="ECO:0000256" key="1">
    <source>
        <dbReference type="ARBA" id="ARBA00004761"/>
    </source>
</evidence>
<dbReference type="InterPro" id="IPR000887">
    <property type="entry name" value="Aldlse_KDPG_KHG"/>
</dbReference>
<proteinExistence type="inferred from homology"/>
<accession>A0A9D1MYQ4</accession>
<organism evidence="6 7">
    <name type="scientific">Candidatus Limenecus avicola</name>
    <dbReference type="NCBI Taxonomy" id="2840847"/>
    <lineage>
        <taxon>Bacteria</taxon>
        <taxon>Bacillati</taxon>
        <taxon>Bacillota</taxon>
        <taxon>Clostridia</taxon>
        <taxon>Eubacteriales</taxon>
        <taxon>Clostridiaceae</taxon>
        <taxon>Clostridiaceae incertae sedis</taxon>
        <taxon>Candidatus Limenecus</taxon>
    </lineage>
</organism>
<dbReference type="PANTHER" id="PTHR30246">
    <property type="entry name" value="2-KETO-3-DEOXY-6-PHOSPHOGLUCONATE ALDOLASE"/>
    <property type="match status" value="1"/>
</dbReference>
<keyword evidence="4" id="KW-0456">Lyase</keyword>
<dbReference type="CDD" id="cd00452">
    <property type="entry name" value="KDPG_aldolase"/>
    <property type="match status" value="1"/>
</dbReference>
<name>A0A9D1MYQ4_9CLOT</name>
<dbReference type="Proteomes" id="UP000886748">
    <property type="component" value="Unassembled WGS sequence"/>
</dbReference>
<dbReference type="EMBL" id="DVOD01000007">
    <property type="protein sequence ID" value="HIU91610.1"/>
    <property type="molecule type" value="Genomic_DNA"/>
</dbReference>
<evidence type="ECO:0000256" key="5">
    <source>
        <dbReference type="ARBA" id="ARBA00023277"/>
    </source>
</evidence>
<evidence type="ECO:0000256" key="2">
    <source>
        <dbReference type="ARBA" id="ARBA00006906"/>
    </source>
</evidence>
<comment type="subunit">
    <text evidence="3">Homotrimer.</text>
</comment>
<dbReference type="InterPro" id="IPR013785">
    <property type="entry name" value="Aldolase_TIM"/>
</dbReference>
<reference evidence="6" key="1">
    <citation type="submission" date="2020-10" db="EMBL/GenBank/DDBJ databases">
        <authorList>
            <person name="Gilroy R."/>
        </authorList>
    </citation>
    <scope>NUCLEOTIDE SEQUENCE</scope>
    <source>
        <strain evidence="6">CHK154-7741</strain>
    </source>
</reference>
<reference evidence="6" key="2">
    <citation type="journal article" date="2021" name="PeerJ">
        <title>Extensive microbial diversity within the chicken gut microbiome revealed by metagenomics and culture.</title>
        <authorList>
            <person name="Gilroy R."/>
            <person name="Ravi A."/>
            <person name="Getino M."/>
            <person name="Pursley I."/>
            <person name="Horton D.L."/>
            <person name="Alikhan N.F."/>
            <person name="Baker D."/>
            <person name="Gharbi K."/>
            <person name="Hall N."/>
            <person name="Watson M."/>
            <person name="Adriaenssens E.M."/>
            <person name="Foster-Nyarko E."/>
            <person name="Jarju S."/>
            <person name="Secka A."/>
            <person name="Antonio M."/>
            <person name="Oren A."/>
            <person name="Chaudhuri R.R."/>
            <person name="La Ragione R."/>
            <person name="Hildebrand F."/>
            <person name="Pallen M.J."/>
        </authorList>
    </citation>
    <scope>NUCLEOTIDE SEQUENCE</scope>
    <source>
        <strain evidence="6">CHK154-7741</strain>
    </source>
</reference>
<protein>
    <submittedName>
        <fullName evidence="6">Bifunctional 4-hydroxy-2-oxoglutarate aldolase/2-dehydro-3-deoxy-phosphogluconate aldolase</fullName>
    </submittedName>
</protein>
<dbReference type="GO" id="GO:0016829">
    <property type="term" value="F:lyase activity"/>
    <property type="evidence" value="ECO:0007669"/>
    <property type="project" value="UniProtKB-KW"/>
</dbReference>
<evidence type="ECO:0000256" key="4">
    <source>
        <dbReference type="ARBA" id="ARBA00023239"/>
    </source>
</evidence>
<dbReference type="Gene3D" id="3.20.20.70">
    <property type="entry name" value="Aldolase class I"/>
    <property type="match status" value="1"/>
</dbReference>
<evidence type="ECO:0000313" key="6">
    <source>
        <dbReference type="EMBL" id="HIU91610.1"/>
    </source>
</evidence>
<evidence type="ECO:0000256" key="3">
    <source>
        <dbReference type="ARBA" id="ARBA00011233"/>
    </source>
</evidence>
<comment type="pathway">
    <text evidence="1">Carbohydrate acid metabolism.</text>
</comment>
<gene>
    <name evidence="6" type="ORF">IAD26_00600</name>
</gene>
<evidence type="ECO:0000313" key="7">
    <source>
        <dbReference type="Proteomes" id="UP000886748"/>
    </source>
</evidence>
<dbReference type="Pfam" id="PF01081">
    <property type="entry name" value="Aldolase"/>
    <property type="match status" value="1"/>
</dbReference>
<comment type="caution">
    <text evidence="6">The sequence shown here is derived from an EMBL/GenBank/DDBJ whole genome shotgun (WGS) entry which is preliminary data.</text>
</comment>
<keyword evidence="5" id="KW-0119">Carbohydrate metabolism</keyword>
<dbReference type="SUPFAM" id="SSF51569">
    <property type="entry name" value="Aldolase"/>
    <property type="match status" value="1"/>
</dbReference>
<comment type="similarity">
    <text evidence="2">Belongs to the KHG/KDPG aldolase family.</text>
</comment>